<dbReference type="GO" id="GO:0031490">
    <property type="term" value="F:chromatin DNA binding"/>
    <property type="evidence" value="ECO:0007669"/>
    <property type="project" value="TreeGrafter"/>
</dbReference>
<dbReference type="PANTHER" id="PTHR46357:SF1">
    <property type="entry name" value="TRANSCRIPTIONAL REGULATOR ATRX"/>
    <property type="match status" value="1"/>
</dbReference>
<feature type="compositionally biased region" description="Acidic residues" evidence="12">
    <location>
        <begin position="88"/>
        <end position="108"/>
    </location>
</feature>
<evidence type="ECO:0000256" key="11">
    <source>
        <dbReference type="ARBA" id="ARBA00047995"/>
    </source>
</evidence>
<keyword evidence="10" id="KW-0539">Nucleus</keyword>
<dbReference type="EC" id="3.6.4.12" evidence="3"/>
<evidence type="ECO:0000256" key="12">
    <source>
        <dbReference type="SAM" id="MobiDB-lite"/>
    </source>
</evidence>
<keyword evidence="6" id="KW-0378">Hydrolase</keyword>
<dbReference type="GO" id="GO:0006281">
    <property type="term" value="P:DNA repair"/>
    <property type="evidence" value="ECO:0007669"/>
    <property type="project" value="UniProtKB-KW"/>
</dbReference>
<dbReference type="GO" id="GO:0016787">
    <property type="term" value="F:hydrolase activity"/>
    <property type="evidence" value="ECO:0007669"/>
    <property type="project" value="UniProtKB-KW"/>
</dbReference>
<evidence type="ECO:0000256" key="1">
    <source>
        <dbReference type="ARBA" id="ARBA00004123"/>
    </source>
</evidence>
<keyword evidence="9" id="KW-0234">DNA repair</keyword>
<evidence type="ECO:0000256" key="5">
    <source>
        <dbReference type="ARBA" id="ARBA00022763"/>
    </source>
</evidence>
<dbReference type="PANTHER" id="PTHR46357">
    <property type="entry name" value="TRANSCRIPTIONAL REGULATOR ATRX"/>
    <property type="match status" value="1"/>
</dbReference>
<keyword evidence="5" id="KW-0227">DNA damage</keyword>
<dbReference type="GO" id="GO:0005721">
    <property type="term" value="C:pericentric heterochromatin"/>
    <property type="evidence" value="ECO:0007669"/>
    <property type="project" value="TreeGrafter"/>
</dbReference>
<evidence type="ECO:0000256" key="4">
    <source>
        <dbReference type="ARBA" id="ARBA00022741"/>
    </source>
</evidence>
<dbReference type="InterPro" id="IPR052131">
    <property type="entry name" value="ATRX_domain-containing"/>
</dbReference>
<keyword evidence="14" id="KW-1185">Reference proteome</keyword>
<proteinExistence type="inferred from homology"/>
<feature type="compositionally biased region" description="Acidic residues" evidence="12">
    <location>
        <begin position="179"/>
        <end position="193"/>
    </location>
</feature>
<dbReference type="GO" id="GO:0031297">
    <property type="term" value="P:replication fork processing"/>
    <property type="evidence" value="ECO:0007669"/>
    <property type="project" value="TreeGrafter"/>
</dbReference>
<comment type="similarity">
    <text evidence="2">Belongs to the SNF2/RAD54 helicase family.</text>
</comment>
<comment type="subcellular location">
    <subcellularLocation>
        <location evidence="1">Nucleus</location>
    </subcellularLocation>
</comment>
<evidence type="ECO:0000256" key="6">
    <source>
        <dbReference type="ARBA" id="ARBA00022801"/>
    </source>
</evidence>
<evidence type="ECO:0000313" key="13">
    <source>
        <dbReference type="EMBL" id="KAK0155911.1"/>
    </source>
</evidence>
<evidence type="ECO:0000256" key="9">
    <source>
        <dbReference type="ARBA" id="ARBA00023204"/>
    </source>
</evidence>
<accession>A0AA47P9E2</accession>
<evidence type="ECO:0000313" key="14">
    <source>
        <dbReference type="Proteomes" id="UP001174136"/>
    </source>
</evidence>
<gene>
    <name evidence="13" type="primary">Atrx_1</name>
    <name evidence="13" type="ORF">N1851_001552</name>
</gene>
<keyword evidence="7" id="KW-0067">ATP-binding</keyword>
<name>A0AA47P9E2_MERPO</name>
<keyword evidence="8" id="KW-0238">DNA-binding</keyword>
<dbReference type="AlphaFoldDB" id="A0AA47P9E2"/>
<evidence type="ECO:0000256" key="3">
    <source>
        <dbReference type="ARBA" id="ARBA00012551"/>
    </source>
</evidence>
<feature type="compositionally biased region" description="Basic residues" evidence="12">
    <location>
        <begin position="147"/>
        <end position="161"/>
    </location>
</feature>
<dbReference type="GO" id="GO:0003678">
    <property type="term" value="F:DNA helicase activity"/>
    <property type="evidence" value="ECO:0007669"/>
    <property type="project" value="UniProtKB-EC"/>
</dbReference>
<dbReference type="Proteomes" id="UP001174136">
    <property type="component" value="Unassembled WGS sequence"/>
</dbReference>
<sequence>MHAFIHVQGMKMPIMITLSLVKTMMMLKTGFRQECKYELTLPFFRIAKKMLLAQIKSNYSSGGESSSDGEGGDKEGKKSKKVKTEKKDDDDDDDDDDEGEEDQEDDEEYSPHDSASDVDVKKGRRHALLRQKLTLSEGESADEKSAGKGKKNKETKKRAWRKVGSDDSDSEFEKSGSASDDESVISEEVTGSEEDGKRRKTRASKKKDEEKRSYKQKQKKKRRRIKIQDSSSSNEKSGDDDDEDGEDGDDKDTPKGRKKIRKILKDDKLRTETRDALKEEEERRRRIAEREALREKLREVSKVK</sequence>
<dbReference type="GO" id="GO:0006338">
    <property type="term" value="P:chromatin remodeling"/>
    <property type="evidence" value="ECO:0007669"/>
    <property type="project" value="TreeGrafter"/>
</dbReference>
<feature type="compositionally biased region" description="Basic and acidic residues" evidence="12">
    <location>
        <begin position="109"/>
        <end position="121"/>
    </location>
</feature>
<evidence type="ECO:0000256" key="7">
    <source>
        <dbReference type="ARBA" id="ARBA00022840"/>
    </source>
</evidence>
<evidence type="ECO:0000256" key="10">
    <source>
        <dbReference type="ARBA" id="ARBA00023242"/>
    </source>
</evidence>
<evidence type="ECO:0000256" key="2">
    <source>
        <dbReference type="ARBA" id="ARBA00007025"/>
    </source>
</evidence>
<evidence type="ECO:0000256" key="8">
    <source>
        <dbReference type="ARBA" id="ARBA00023125"/>
    </source>
</evidence>
<comment type="caution">
    <text evidence="13">The sequence shown here is derived from an EMBL/GenBank/DDBJ whole genome shotgun (WGS) entry which is preliminary data.</text>
</comment>
<dbReference type="EMBL" id="JAOPHQ010000066">
    <property type="protein sequence ID" value="KAK0155911.1"/>
    <property type="molecule type" value="Genomic_DNA"/>
</dbReference>
<comment type="catalytic activity">
    <reaction evidence="11">
        <text>ATP + H2O = ADP + phosphate + H(+)</text>
        <dbReference type="Rhea" id="RHEA:13065"/>
        <dbReference type="ChEBI" id="CHEBI:15377"/>
        <dbReference type="ChEBI" id="CHEBI:15378"/>
        <dbReference type="ChEBI" id="CHEBI:30616"/>
        <dbReference type="ChEBI" id="CHEBI:43474"/>
        <dbReference type="ChEBI" id="CHEBI:456216"/>
        <dbReference type="EC" id="3.6.4.12"/>
    </reaction>
</comment>
<dbReference type="GO" id="GO:0005524">
    <property type="term" value="F:ATP binding"/>
    <property type="evidence" value="ECO:0007669"/>
    <property type="project" value="UniProtKB-KW"/>
</dbReference>
<feature type="compositionally biased region" description="Basic residues" evidence="12">
    <location>
        <begin position="214"/>
        <end position="225"/>
    </location>
</feature>
<feature type="region of interest" description="Disordered" evidence="12">
    <location>
        <begin position="59"/>
        <end position="285"/>
    </location>
</feature>
<keyword evidence="4" id="KW-0547">Nucleotide-binding</keyword>
<feature type="compositionally biased region" description="Basic and acidic residues" evidence="12">
    <location>
        <begin position="263"/>
        <end position="285"/>
    </location>
</feature>
<organism evidence="13 14">
    <name type="scientific">Merluccius polli</name>
    <name type="common">Benguela hake</name>
    <name type="synonym">Merluccius cadenati</name>
    <dbReference type="NCBI Taxonomy" id="89951"/>
    <lineage>
        <taxon>Eukaryota</taxon>
        <taxon>Metazoa</taxon>
        <taxon>Chordata</taxon>
        <taxon>Craniata</taxon>
        <taxon>Vertebrata</taxon>
        <taxon>Euteleostomi</taxon>
        <taxon>Actinopterygii</taxon>
        <taxon>Neopterygii</taxon>
        <taxon>Teleostei</taxon>
        <taxon>Neoteleostei</taxon>
        <taxon>Acanthomorphata</taxon>
        <taxon>Zeiogadaria</taxon>
        <taxon>Gadariae</taxon>
        <taxon>Gadiformes</taxon>
        <taxon>Gadoidei</taxon>
        <taxon>Merlucciidae</taxon>
        <taxon>Merluccius</taxon>
    </lineage>
</organism>
<feature type="compositionally biased region" description="Acidic residues" evidence="12">
    <location>
        <begin position="238"/>
        <end position="250"/>
    </location>
</feature>
<protein>
    <recommendedName>
        <fullName evidence="3">DNA helicase</fullName>
        <ecNumber evidence="3">3.6.4.12</ecNumber>
    </recommendedName>
</protein>
<dbReference type="GO" id="GO:0005634">
    <property type="term" value="C:nucleus"/>
    <property type="evidence" value="ECO:0007669"/>
    <property type="project" value="UniProtKB-SubCell"/>
</dbReference>
<reference evidence="13" key="1">
    <citation type="journal article" date="2023" name="Front. Mar. Sci.">
        <title>A new Merluccius polli reference genome to investigate the effects of global change in West African waters.</title>
        <authorList>
            <person name="Mateo J.L."/>
            <person name="Blanco-Fernandez C."/>
            <person name="Garcia-Vazquez E."/>
            <person name="Machado-Schiaffino G."/>
        </authorList>
    </citation>
    <scope>NUCLEOTIDE SEQUENCE</scope>
    <source>
        <strain evidence="13">C29</strain>
        <tissue evidence="13">Fin</tissue>
    </source>
</reference>